<accession>A0A8K0SSK6</accession>
<keyword evidence="2" id="KW-1185">Reference proteome</keyword>
<organism evidence="1 2">
    <name type="scientific">Stachybotrys elegans</name>
    <dbReference type="NCBI Taxonomy" id="80388"/>
    <lineage>
        <taxon>Eukaryota</taxon>
        <taxon>Fungi</taxon>
        <taxon>Dikarya</taxon>
        <taxon>Ascomycota</taxon>
        <taxon>Pezizomycotina</taxon>
        <taxon>Sordariomycetes</taxon>
        <taxon>Hypocreomycetidae</taxon>
        <taxon>Hypocreales</taxon>
        <taxon>Stachybotryaceae</taxon>
        <taxon>Stachybotrys</taxon>
    </lineage>
</organism>
<reference evidence="1" key="1">
    <citation type="journal article" date="2021" name="Nat. Commun.">
        <title>Genetic determinants of endophytism in the Arabidopsis root mycobiome.</title>
        <authorList>
            <person name="Mesny F."/>
            <person name="Miyauchi S."/>
            <person name="Thiergart T."/>
            <person name="Pickel B."/>
            <person name="Atanasova L."/>
            <person name="Karlsson M."/>
            <person name="Huettel B."/>
            <person name="Barry K.W."/>
            <person name="Haridas S."/>
            <person name="Chen C."/>
            <person name="Bauer D."/>
            <person name="Andreopoulos W."/>
            <person name="Pangilinan J."/>
            <person name="LaButti K."/>
            <person name="Riley R."/>
            <person name="Lipzen A."/>
            <person name="Clum A."/>
            <person name="Drula E."/>
            <person name="Henrissat B."/>
            <person name="Kohler A."/>
            <person name="Grigoriev I.V."/>
            <person name="Martin F.M."/>
            <person name="Hacquard S."/>
        </authorList>
    </citation>
    <scope>NUCLEOTIDE SEQUENCE</scope>
    <source>
        <strain evidence="1">MPI-CAGE-CH-0235</strain>
    </source>
</reference>
<evidence type="ECO:0000313" key="1">
    <source>
        <dbReference type="EMBL" id="KAH7313810.1"/>
    </source>
</evidence>
<proteinExistence type="predicted"/>
<sequence>MAAGQLASLVRVDRQGTVRGGRVSARCGLPSPAASCHGRRRGGTLSSLPFEGSWRLVRAGAARRSESGYP</sequence>
<comment type="caution">
    <text evidence="1">The sequence shown here is derived from an EMBL/GenBank/DDBJ whole genome shotgun (WGS) entry which is preliminary data.</text>
</comment>
<dbReference type="AlphaFoldDB" id="A0A8K0SSK6"/>
<protein>
    <submittedName>
        <fullName evidence="1">Uncharacterized protein</fullName>
    </submittedName>
</protein>
<evidence type="ECO:0000313" key="2">
    <source>
        <dbReference type="Proteomes" id="UP000813444"/>
    </source>
</evidence>
<name>A0A8K0SSK6_9HYPO</name>
<dbReference type="Proteomes" id="UP000813444">
    <property type="component" value="Unassembled WGS sequence"/>
</dbReference>
<dbReference type="EMBL" id="JAGPNK010000009">
    <property type="protein sequence ID" value="KAH7313810.1"/>
    <property type="molecule type" value="Genomic_DNA"/>
</dbReference>
<gene>
    <name evidence="1" type="ORF">B0I35DRAFT_435903</name>
</gene>